<reference evidence="13 14" key="1">
    <citation type="journal article" date="2015" name="Genome Biol.">
        <title>Comparative genomics of Steinernema reveals deeply conserved gene regulatory networks.</title>
        <authorList>
            <person name="Dillman A.R."/>
            <person name="Macchietto M."/>
            <person name="Porter C.F."/>
            <person name="Rogers A."/>
            <person name="Williams B."/>
            <person name="Antoshechkin I."/>
            <person name="Lee M.M."/>
            <person name="Goodwin Z."/>
            <person name="Lu X."/>
            <person name="Lewis E.E."/>
            <person name="Goodrich-Blair H."/>
            <person name="Stock S.P."/>
            <person name="Adams B.J."/>
            <person name="Sternberg P.W."/>
            <person name="Mortazavi A."/>
        </authorList>
    </citation>
    <scope>NUCLEOTIDE SEQUENCE [LARGE SCALE GENOMIC DNA]</scope>
    <source>
        <strain evidence="13 14">ALL</strain>
    </source>
</reference>
<dbReference type="GO" id="GO:0052689">
    <property type="term" value="F:carboxylic ester hydrolase activity"/>
    <property type="evidence" value="ECO:0007669"/>
    <property type="project" value="TreeGrafter"/>
</dbReference>
<dbReference type="PANTHER" id="PTHR46118">
    <property type="entry name" value="PROTEIN ABHD11"/>
    <property type="match status" value="1"/>
</dbReference>
<evidence type="ECO:0000256" key="11">
    <source>
        <dbReference type="ARBA" id="ARBA00048919"/>
    </source>
</evidence>
<evidence type="ECO:0000256" key="8">
    <source>
        <dbReference type="ARBA" id="ARBA00048283"/>
    </source>
</evidence>
<dbReference type="OrthoDB" id="8119704at2759"/>
<evidence type="ECO:0000259" key="12">
    <source>
        <dbReference type="Pfam" id="PF00561"/>
    </source>
</evidence>
<dbReference type="GO" id="GO:0005739">
    <property type="term" value="C:mitochondrion"/>
    <property type="evidence" value="ECO:0007669"/>
    <property type="project" value="TreeGrafter"/>
</dbReference>
<dbReference type="Pfam" id="PF00561">
    <property type="entry name" value="Abhydrolase_1"/>
    <property type="match status" value="1"/>
</dbReference>
<evidence type="ECO:0000256" key="9">
    <source>
        <dbReference type="ARBA" id="ARBA00048504"/>
    </source>
</evidence>
<comment type="catalytic activity">
    <reaction evidence="11">
        <text>1-octadecanoyl-2-(5Z,8Z,11Z,14Z-eicosatetraenoyl)-sn-glycerol + H2O = 2-(5Z,8Z,11Z,14Z-eicosatetraenoyl)-glycerol + octadecanoate + H(+)</text>
        <dbReference type="Rhea" id="RHEA:38507"/>
        <dbReference type="ChEBI" id="CHEBI:15377"/>
        <dbReference type="ChEBI" id="CHEBI:15378"/>
        <dbReference type="ChEBI" id="CHEBI:25629"/>
        <dbReference type="ChEBI" id="CHEBI:52392"/>
        <dbReference type="ChEBI" id="CHEBI:75728"/>
    </reaction>
</comment>
<dbReference type="InterPro" id="IPR000073">
    <property type="entry name" value="AB_hydrolase_1"/>
</dbReference>
<gene>
    <name evidence="13" type="ORF">L596_007784</name>
</gene>
<evidence type="ECO:0000256" key="5">
    <source>
        <dbReference type="ARBA" id="ARBA00043667"/>
    </source>
</evidence>
<comment type="caution">
    <text evidence="13">The sequence shown here is derived from an EMBL/GenBank/DDBJ whole genome shotgun (WGS) entry which is preliminary data.</text>
</comment>
<evidence type="ECO:0000256" key="1">
    <source>
        <dbReference type="ARBA" id="ARBA00008645"/>
    </source>
</evidence>
<accession>A0A4U5PAZ2</accession>
<evidence type="ECO:0000256" key="7">
    <source>
        <dbReference type="ARBA" id="ARBA00044064"/>
    </source>
</evidence>
<comment type="catalytic activity">
    <reaction evidence="10">
        <text>1-octadecanoyl-2-(9Z-octadecenoyl)-sn-glycerol + H2O = 2-(9Z-octadecenoyl)-glycerol + octadecanoate + H(+)</text>
        <dbReference type="Rhea" id="RHEA:77103"/>
        <dbReference type="ChEBI" id="CHEBI:15377"/>
        <dbReference type="ChEBI" id="CHEBI:15378"/>
        <dbReference type="ChEBI" id="CHEBI:25629"/>
        <dbReference type="ChEBI" id="CHEBI:73990"/>
        <dbReference type="ChEBI" id="CHEBI:75468"/>
    </reaction>
</comment>
<feature type="domain" description="AB hydrolase-1" evidence="12">
    <location>
        <begin position="32"/>
        <end position="274"/>
    </location>
</feature>
<evidence type="ECO:0000313" key="14">
    <source>
        <dbReference type="Proteomes" id="UP000298663"/>
    </source>
</evidence>
<evidence type="ECO:0000256" key="2">
    <source>
        <dbReference type="ARBA" id="ARBA00022801"/>
    </source>
</evidence>
<name>A0A4U5PAZ2_STECR</name>
<comment type="catalytic activity">
    <reaction evidence="5">
        <text>a 1,2-diacyl-sn-glycerol + H2O = a 2-acylglycerol + a fatty acid + H(+)</text>
        <dbReference type="Rhea" id="RHEA:33275"/>
        <dbReference type="ChEBI" id="CHEBI:15377"/>
        <dbReference type="ChEBI" id="CHEBI:15378"/>
        <dbReference type="ChEBI" id="CHEBI:17389"/>
        <dbReference type="ChEBI" id="CHEBI:17815"/>
        <dbReference type="ChEBI" id="CHEBI:28868"/>
        <dbReference type="EC" id="3.1.1.116"/>
    </reaction>
</comment>
<protein>
    <recommendedName>
        <fullName evidence="7">sn-1-specific diacylglycerol lipase ABHD11</fullName>
        <ecNumber evidence="3">3.1.1.116</ecNumber>
    </recommendedName>
    <alternativeName>
        <fullName evidence="4">Alpha/beta hydrolase domain-containing protein 11</fullName>
    </alternativeName>
</protein>
<dbReference type="EC" id="3.1.1.116" evidence="3"/>
<comment type="similarity">
    <text evidence="1">Belongs to the AB hydrolase superfamily.</text>
</comment>
<keyword evidence="14" id="KW-1185">Reference proteome</keyword>
<comment type="catalytic activity">
    <reaction evidence="6">
        <text>a 1,3-diacyl-sn-glycerol + H2O = a 1-acyl-sn-glycerol + a fatty acid + H(+)</text>
        <dbReference type="Rhea" id="RHEA:38503"/>
        <dbReference type="ChEBI" id="CHEBI:15377"/>
        <dbReference type="ChEBI" id="CHEBI:15378"/>
        <dbReference type="ChEBI" id="CHEBI:28868"/>
        <dbReference type="ChEBI" id="CHEBI:64683"/>
        <dbReference type="ChEBI" id="CHEBI:77272"/>
    </reaction>
</comment>
<evidence type="ECO:0000256" key="6">
    <source>
        <dbReference type="ARBA" id="ARBA00043742"/>
    </source>
</evidence>
<comment type="catalytic activity">
    <reaction evidence="8">
        <text>1-octadecanoyl-2-(4Z,7Z,10Z,13Z,16Z,19Z-docosahexaenoyl)-sn-glycerol + H2O = 2-(4Z,7Z,10Z,13Z,16Z,19Z-docosahexaenoyl)-glycerol + octadecanoate + H(+)</text>
        <dbReference type="Rhea" id="RHEA:77107"/>
        <dbReference type="ChEBI" id="CHEBI:15377"/>
        <dbReference type="ChEBI" id="CHEBI:15378"/>
        <dbReference type="ChEBI" id="CHEBI:25629"/>
        <dbReference type="ChEBI" id="CHEBI:77129"/>
        <dbReference type="ChEBI" id="CHEBI:186738"/>
    </reaction>
</comment>
<evidence type="ECO:0000256" key="10">
    <source>
        <dbReference type="ARBA" id="ARBA00048513"/>
    </source>
</evidence>
<keyword evidence="2" id="KW-0378">Hydrolase</keyword>
<dbReference type="EMBL" id="AZBU02000002">
    <property type="protein sequence ID" value="TKR93301.1"/>
    <property type="molecule type" value="Genomic_DNA"/>
</dbReference>
<sequence>MNSAVSTARRRFSSAVNLAFTRYGNAEATDNKPLVIAHGLFGQKQNWNSVSKALQLRLKNQIFAVDMRNHGESPHVATMEYDEMAFDLVKFIETVVLPSTSEKFSSVHLLGHSMGGKAAMSLALSPKNSGLVDRLIVEDVSPNTMNKKSHSNFPYFIRAMKNADLSQSRKHIGQYLEPVVKDLATRQFLLTNLVSDDNGSRLKWKLNLDAIEEFLSHITSQTLTSGSFGGSALFQSGARSDYIAPQDYPVIKNLFPNATFDVIPDAGHWVHAEQPKLFIDSVVRFLGEKEEN</sequence>
<dbReference type="Proteomes" id="UP000298663">
    <property type="component" value="Unassembled WGS sequence"/>
</dbReference>
<dbReference type="PANTHER" id="PTHR46118:SF4">
    <property type="entry name" value="PROTEIN ABHD11"/>
    <property type="match status" value="1"/>
</dbReference>
<dbReference type="InterPro" id="IPR029058">
    <property type="entry name" value="AB_hydrolase_fold"/>
</dbReference>
<evidence type="ECO:0000256" key="3">
    <source>
        <dbReference type="ARBA" id="ARBA00026104"/>
    </source>
</evidence>
<evidence type="ECO:0000256" key="4">
    <source>
        <dbReference type="ARBA" id="ARBA00042703"/>
    </source>
</evidence>
<dbReference type="STRING" id="34508.A0A4U5PAZ2"/>
<dbReference type="SUPFAM" id="SSF53474">
    <property type="entry name" value="alpha/beta-Hydrolases"/>
    <property type="match status" value="1"/>
</dbReference>
<proteinExistence type="inferred from homology"/>
<dbReference type="Gene3D" id="3.40.50.1820">
    <property type="entry name" value="alpha/beta hydrolase"/>
    <property type="match status" value="1"/>
</dbReference>
<dbReference type="AlphaFoldDB" id="A0A4U5PAZ2"/>
<comment type="catalytic activity">
    <reaction evidence="9">
        <text>1,2-didecanoylglycerol + H2O = decanoylglycerol + decanoate + H(+)</text>
        <dbReference type="Rhea" id="RHEA:48596"/>
        <dbReference type="ChEBI" id="CHEBI:11152"/>
        <dbReference type="ChEBI" id="CHEBI:15377"/>
        <dbReference type="ChEBI" id="CHEBI:15378"/>
        <dbReference type="ChEBI" id="CHEBI:27689"/>
        <dbReference type="ChEBI" id="CHEBI:90605"/>
    </reaction>
</comment>
<evidence type="ECO:0000313" key="13">
    <source>
        <dbReference type="EMBL" id="TKR93301.1"/>
    </source>
</evidence>
<reference evidence="13 14" key="2">
    <citation type="journal article" date="2019" name="G3 (Bethesda)">
        <title>Hybrid Assembly of the Genome of the Entomopathogenic Nematode Steinernema carpocapsae Identifies the X-Chromosome.</title>
        <authorList>
            <person name="Serra L."/>
            <person name="Macchietto M."/>
            <person name="Macias-Munoz A."/>
            <person name="McGill C.J."/>
            <person name="Rodriguez I.M."/>
            <person name="Rodriguez B."/>
            <person name="Murad R."/>
            <person name="Mortazavi A."/>
        </authorList>
    </citation>
    <scope>NUCLEOTIDE SEQUENCE [LARGE SCALE GENOMIC DNA]</scope>
    <source>
        <strain evidence="13 14">ALL</strain>
    </source>
</reference>
<organism evidence="13 14">
    <name type="scientific">Steinernema carpocapsae</name>
    <name type="common">Entomopathogenic nematode</name>
    <dbReference type="NCBI Taxonomy" id="34508"/>
    <lineage>
        <taxon>Eukaryota</taxon>
        <taxon>Metazoa</taxon>
        <taxon>Ecdysozoa</taxon>
        <taxon>Nematoda</taxon>
        <taxon>Chromadorea</taxon>
        <taxon>Rhabditida</taxon>
        <taxon>Tylenchina</taxon>
        <taxon>Panagrolaimomorpha</taxon>
        <taxon>Strongyloidoidea</taxon>
        <taxon>Steinernematidae</taxon>
        <taxon>Steinernema</taxon>
    </lineage>
</organism>